<keyword evidence="2" id="KW-1185">Reference proteome</keyword>
<evidence type="ECO:0000313" key="2">
    <source>
        <dbReference type="Proteomes" id="UP001606301"/>
    </source>
</evidence>
<dbReference type="InterPro" id="IPR011990">
    <property type="entry name" value="TPR-like_helical_dom_sf"/>
</dbReference>
<dbReference type="Proteomes" id="UP001606301">
    <property type="component" value="Unassembled WGS sequence"/>
</dbReference>
<dbReference type="RefSeq" id="WP_394397381.1">
    <property type="nucleotide sequence ID" value="NZ_JBIGHW010000004.1"/>
</dbReference>
<accession>A0ABW7FI82</accession>
<proteinExistence type="predicted"/>
<evidence type="ECO:0008006" key="3">
    <source>
        <dbReference type="Google" id="ProtNLM"/>
    </source>
</evidence>
<dbReference type="SUPFAM" id="SSF48452">
    <property type="entry name" value="TPR-like"/>
    <property type="match status" value="1"/>
</dbReference>
<evidence type="ECO:0000313" key="1">
    <source>
        <dbReference type="EMBL" id="MFG6441055.1"/>
    </source>
</evidence>
<reference evidence="1 2" key="1">
    <citation type="submission" date="2024-08" db="EMBL/GenBank/DDBJ databases">
        <authorList>
            <person name="Lu H."/>
        </authorList>
    </citation>
    <scope>NUCLEOTIDE SEQUENCE [LARGE SCALE GENOMIC DNA]</scope>
    <source>
        <strain evidence="1 2">LKC17W</strain>
    </source>
</reference>
<dbReference type="EMBL" id="JBIGHW010000004">
    <property type="protein sequence ID" value="MFG6441055.1"/>
    <property type="molecule type" value="Genomic_DNA"/>
</dbReference>
<comment type="caution">
    <text evidence="1">The sequence shown here is derived from an EMBL/GenBank/DDBJ whole genome shotgun (WGS) entry which is preliminary data.</text>
</comment>
<sequence length="139" mass="14918">MSPTQAPLPDEPQSPDADRARLAALMHLADPQQGAEPQQAAEAAREAVQLARQSGLEAEALSASVWRARHLYHLGQLDEALTCAGVALAEAYALAPALRGLKSKRSGTCSRARAIAASWNDGSGMSRRNWKPPAVRWRL</sequence>
<name>A0ABW7FI82_9BURK</name>
<gene>
    <name evidence="1" type="ORF">ACG0Z3_10230</name>
</gene>
<protein>
    <recommendedName>
        <fullName evidence="3">Tetratricopeptide repeat protein</fullName>
    </recommendedName>
</protein>
<organism evidence="1 2">
    <name type="scientific">Pelomonas margarita</name>
    <dbReference type="NCBI Taxonomy" id="3299031"/>
    <lineage>
        <taxon>Bacteria</taxon>
        <taxon>Pseudomonadati</taxon>
        <taxon>Pseudomonadota</taxon>
        <taxon>Betaproteobacteria</taxon>
        <taxon>Burkholderiales</taxon>
        <taxon>Sphaerotilaceae</taxon>
        <taxon>Roseateles</taxon>
    </lineage>
</organism>